<proteinExistence type="predicted"/>
<keyword evidence="2" id="KW-1185">Reference proteome</keyword>
<dbReference type="AlphaFoldDB" id="A0A2I0VHE6"/>
<protein>
    <submittedName>
        <fullName evidence="1">Uncharacterized protein</fullName>
    </submittedName>
</protein>
<evidence type="ECO:0000313" key="1">
    <source>
        <dbReference type="EMBL" id="PKU62848.1"/>
    </source>
</evidence>
<reference evidence="1 2" key="1">
    <citation type="journal article" date="2016" name="Sci. Rep.">
        <title>The Dendrobium catenatum Lindl. genome sequence provides insights into polysaccharide synthase, floral development and adaptive evolution.</title>
        <authorList>
            <person name="Zhang G.Q."/>
            <person name="Xu Q."/>
            <person name="Bian C."/>
            <person name="Tsai W.C."/>
            <person name="Yeh C.M."/>
            <person name="Liu K.W."/>
            <person name="Yoshida K."/>
            <person name="Zhang L.S."/>
            <person name="Chang S.B."/>
            <person name="Chen F."/>
            <person name="Shi Y."/>
            <person name="Su Y.Y."/>
            <person name="Zhang Y.Q."/>
            <person name="Chen L.J."/>
            <person name="Yin Y."/>
            <person name="Lin M."/>
            <person name="Huang H."/>
            <person name="Deng H."/>
            <person name="Wang Z.W."/>
            <person name="Zhu S.L."/>
            <person name="Zhao X."/>
            <person name="Deng C."/>
            <person name="Niu S.C."/>
            <person name="Huang J."/>
            <person name="Wang M."/>
            <person name="Liu G.H."/>
            <person name="Yang H.J."/>
            <person name="Xiao X.J."/>
            <person name="Hsiao Y.Y."/>
            <person name="Wu W.L."/>
            <person name="Chen Y.Y."/>
            <person name="Mitsuda N."/>
            <person name="Ohme-Takagi M."/>
            <person name="Luo Y.B."/>
            <person name="Van de Peer Y."/>
            <person name="Liu Z.J."/>
        </authorList>
    </citation>
    <scope>NUCLEOTIDE SEQUENCE [LARGE SCALE GENOMIC DNA]</scope>
    <source>
        <tissue evidence="1">The whole plant</tissue>
    </source>
</reference>
<evidence type="ECO:0000313" key="2">
    <source>
        <dbReference type="Proteomes" id="UP000233837"/>
    </source>
</evidence>
<organism evidence="1 2">
    <name type="scientific">Dendrobium catenatum</name>
    <dbReference type="NCBI Taxonomy" id="906689"/>
    <lineage>
        <taxon>Eukaryota</taxon>
        <taxon>Viridiplantae</taxon>
        <taxon>Streptophyta</taxon>
        <taxon>Embryophyta</taxon>
        <taxon>Tracheophyta</taxon>
        <taxon>Spermatophyta</taxon>
        <taxon>Magnoliopsida</taxon>
        <taxon>Liliopsida</taxon>
        <taxon>Asparagales</taxon>
        <taxon>Orchidaceae</taxon>
        <taxon>Epidendroideae</taxon>
        <taxon>Malaxideae</taxon>
        <taxon>Dendrobiinae</taxon>
        <taxon>Dendrobium</taxon>
    </lineage>
</organism>
<name>A0A2I0VHE6_9ASPA</name>
<sequence length="87" mass="9651">MESPSALSFQLQNPDAKMLGTLGNMLNGTDFCYGFIRPVRQEVDYWPAGDPELFSLRFNEIFTVTCNENESAAKSGCPCHAAHFAPF</sequence>
<dbReference type="Proteomes" id="UP000233837">
    <property type="component" value="Unassembled WGS sequence"/>
</dbReference>
<gene>
    <name evidence="1" type="ORF">MA16_Dca025311</name>
</gene>
<reference evidence="1 2" key="2">
    <citation type="journal article" date="2017" name="Nature">
        <title>The Apostasia genome and the evolution of orchids.</title>
        <authorList>
            <person name="Zhang G.Q."/>
            <person name="Liu K.W."/>
            <person name="Li Z."/>
            <person name="Lohaus R."/>
            <person name="Hsiao Y.Y."/>
            <person name="Niu S.C."/>
            <person name="Wang J.Y."/>
            <person name="Lin Y.C."/>
            <person name="Xu Q."/>
            <person name="Chen L.J."/>
            <person name="Yoshida K."/>
            <person name="Fujiwara S."/>
            <person name="Wang Z.W."/>
            <person name="Zhang Y.Q."/>
            <person name="Mitsuda N."/>
            <person name="Wang M."/>
            <person name="Liu G.H."/>
            <person name="Pecoraro L."/>
            <person name="Huang H.X."/>
            <person name="Xiao X.J."/>
            <person name="Lin M."/>
            <person name="Wu X.Y."/>
            <person name="Wu W.L."/>
            <person name="Chen Y.Y."/>
            <person name="Chang S.B."/>
            <person name="Sakamoto S."/>
            <person name="Ohme-Takagi M."/>
            <person name="Yagi M."/>
            <person name="Zeng S.J."/>
            <person name="Shen C.Y."/>
            <person name="Yeh C.M."/>
            <person name="Luo Y.B."/>
            <person name="Tsai W.C."/>
            <person name="Van de Peer Y."/>
            <person name="Liu Z.J."/>
        </authorList>
    </citation>
    <scope>NUCLEOTIDE SEQUENCE [LARGE SCALE GENOMIC DNA]</scope>
    <source>
        <tissue evidence="1">The whole plant</tissue>
    </source>
</reference>
<accession>A0A2I0VHE6</accession>
<dbReference type="EMBL" id="KZ503571">
    <property type="protein sequence ID" value="PKU62848.1"/>
    <property type="molecule type" value="Genomic_DNA"/>
</dbReference>